<reference evidence="9 10" key="1">
    <citation type="submission" date="2015-01" db="EMBL/GenBank/DDBJ databases">
        <title>Draft genome sequence of Pedobacter sp. NL19 isolated from sludge of an effluent treatment pond in an abandoned uranium mine.</title>
        <authorList>
            <person name="Santos T."/>
            <person name="Caetano T."/>
            <person name="Covas C."/>
            <person name="Cruz A."/>
            <person name="Mendo S."/>
        </authorList>
    </citation>
    <scope>NUCLEOTIDE SEQUENCE [LARGE SCALE GENOMIC DNA]</scope>
    <source>
        <strain evidence="9 10">NL19</strain>
    </source>
</reference>
<dbReference type="AlphaFoldDB" id="A0A0D0GFV9"/>
<dbReference type="Gene3D" id="3.20.20.70">
    <property type="entry name" value="Aldolase class I"/>
    <property type="match status" value="1"/>
</dbReference>
<evidence type="ECO:0000256" key="8">
    <source>
        <dbReference type="ARBA" id="ARBA00072515"/>
    </source>
</evidence>
<dbReference type="OrthoDB" id="9813469at2"/>
<dbReference type="PANTHER" id="PTHR11627">
    <property type="entry name" value="FRUCTOSE-BISPHOSPHATE ALDOLASE"/>
    <property type="match status" value="1"/>
</dbReference>
<comment type="catalytic activity">
    <reaction evidence="1">
        <text>beta-D-fructose 1,6-bisphosphate = D-glyceraldehyde 3-phosphate + dihydroxyacetone phosphate</text>
        <dbReference type="Rhea" id="RHEA:14729"/>
        <dbReference type="ChEBI" id="CHEBI:32966"/>
        <dbReference type="ChEBI" id="CHEBI:57642"/>
        <dbReference type="ChEBI" id="CHEBI:59776"/>
        <dbReference type="EC" id="4.1.2.13"/>
    </reaction>
</comment>
<name>A0A0D0GFV9_9SPHI</name>
<dbReference type="InterPro" id="IPR013785">
    <property type="entry name" value="Aldolase_TIM"/>
</dbReference>
<dbReference type="NCBIfam" id="NF033379">
    <property type="entry name" value="FrucBisAld_I"/>
    <property type="match status" value="1"/>
</dbReference>
<evidence type="ECO:0000256" key="6">
    <source>
        <dbReference type="ARBA" id="ARBA00023239"/>
    </source>
</evidence>
<evidence type="ECO:0000256" key="7">
    <source>
        <dbReference type="ARBA" id="ARBA00029799"/>
    </source>
</evidence>
<dbReference type="GO" id="GO:0004332">
    <property type="term" value="F:fructose-bisphosphate aldolase activity"/>
    <property type="evidence" value="ECO:0007669"/>
    <property type="project" value="UniProtKB-EC"/>
</dbReference>
<dbReference type="RefSeq" id="WP_041886154.1">
    <property type="nucleotide sequence ID" value="NZ_CP157278.1"/>
</dbReference>
<protein>
    <recommendedName>
        <fullName evidence="8">Probable fructose-bisphosphate aldolase class 1</fullName>
        <ecNumber evidence="4">4.1.2.13</ecNumber>
    </recommendedName>
    <alternativeName>
        <fullName evidence="7">Fructose-bisphosphate aldolase class I</fullName>
    </alternativeName>
</protein>
<comment type="caution">
    <text evidence="9">The sequence shown here is derived from an EMBL/GenBank/DDBJ whole genome shotgun (WGS) entry which is preliminary data.</text>
</comment>
<accession>A0A0D0GFV9</accession>
<evidence type="ECO:0000313" key="10">
    <source>
        <dbReference type="Proteomes" id="UP000032049"/>
    </source>
</evidence>
<comment type="similarity">
    <text evidence="3">Belongs to the class I fructose-bisphosphate aldolase family.</text>
</comment>
<dbReference type="Proteomes" id="UP000032049">
    <property type="component" value="Unassembled WGS sequence"/>
</dbReference>
<dbReference type="EMBL" id="JXRA01000119">
    <property type="protein sequence ID" value="KIO75020.1"/>
    <property type="molecule type" value="Genomic_DNA"/>
</dbReference>
<dbReference type="GO" id="GO:0006096">
    <property type="term" value="P:glycolytic process"/>
    <property type="evidence" value="ECO:0007669"/>
    <property type="project" value="UniProtKB-UniPathway"/>
</dbReference>
<dbReference type="FunFam" id="3.20.20.70:FF:000140">
    <property type="entry name" value="Fructose-bisphosphate aldolase"/>
    <property type="match status" value="1"/>
</dbReference>
<sequence>MEHRDHTRQLISTANAMVADFKGLVAIDESVSTLNKRFELAGIPQTEEYRRAYREVLITTPGIGEYINGAILFDETVHQKTLAGIPFLDELKKAGVIPGIKLDEGTEDLAGFPKEKVTKGLDDLSERLTAYANQGLKFAKWRGVILIDGDLPSAACVVSNAHALARYAAACQRAGIVPIVEPEVIMDGNHTIQRCAEVTEKVLYSLFEQLHLLKVELGGLILKPNMILAGKDAAEKADPELVARLTVNCLRSTVPATVAGIAFLSGGQDPVTACRNLNAMNLNHKAELPWPVTYSFSRALHQPALEVWKGKAENVKSAQESFLQMAKDCRAARLGVFSS</sequence>
<keyword evidence="5" id="KW-0324">Glycolysis</keyword>
<keyword evidence="10" id="KW-1185">Reference proteome</keyword>
<evidence type="ECO:0000256" key="5">
    <source>
        <dbReference type="ARBA" id="ARBA00023152"/>
    </source>
</evidence>
<evidence type="ECO:0000256" key="4">
    <source>
        <dbReference type="ARBA" id="ARBA00013068"/>
    </source>
</evidence>
<comment type="pathway">
    <text evidence="2">Carbohydrate degradation; glycolysis; D-glyceraldehyde 3-phosphate and glycerone phosphate from D-glucose: step 4/4.</text>
</comment>
<evidence type="ECO:0000256" key="1">
    <source>
        <dbReference type="ARBA" id="ARBA00000441"/>
    </source>
</evidence>
<evidence type="ECO:0000256" key="3">
    <source>
        <dbReference type="ARBA" id="ARBA00010387"/>
    </source>
</evidence>
<evidence type="ECO:0000313" key="9">
    <source>
        <dbReference type="EMBL" id="KIO75020.1"/>
    </source>
</evidence>
<proteinExistence type="inferred from homology"/>
<dbReference type="UniPathway" id="UPA00109">
    <property type="reaction ID" value="UER00183"/>
</dbReference>
<gene>
    <name evidence="9" type="ORF">TH53_23165</name>
</gene>
<dbReference type="InterPro" id="IPR000741">
    <property type="entry name" value="FBA_I"/>
</dbReference>
<dbReference type="EC" id="4.1.2.13" evidence="4"/>
<organism evidence="9 10">
    <name type="scientific">Pedobacter lusitanus</name>
    <dbReference type="NCBI Taxonomy" id="1503925"/>
    <lineage>
        <taxon>Bacteria</taxon>
        <taxon>Pseudomonadati</taxon>
        <taxon>Bacteroidota</taxon>
        <taxon>Sphingobacteriia</taxon>
        <taxon>Sphingobacteriales</taxon>
        <taxon>Sphingobacteriaceae</taxon>
        <taxon>Pedobacter</taxon>
    </lineage>
</organism>
<keyword evidence="6" id="KW-0456">Lyase</keyword>
<dbReference type="STRING" id="1503925.TH53_23165"/>
<dbReference type="SUPFAM" id="SSF51569">
    <property type="entry name" value="Aldolase"/>
    <property type="match status" value="1"/>
</dbReference>
<dbReference type="Pfam" id="PF00274">
    <property type="entry name" value="Glycolytic"/>
    <property type="match status" value="1"/>
</dbReference>
<evidence type="ECO:0000256" key="2">
    <source>
        <dbReference type="ARBA" id="ARBA00004714"/>
    </source>
</evidence>